<dbReference type="InterPro" id="IPR045864">
    <property type="entry name" value="aa-tRNA-synth_II/BPL/LPL"/>
</dbReference>
<dbReference type="NCBIfam" id="TIGR00468">
    <property type="entry name" value="pheS"/>
    <property type="match status" value="1"/>
</dbReference>
<evidence type="ECO:0000313" key="19">
    <source>
        <dbReference type="EMBL" id="PRW44926.1"/>
    </source>
</evidence>
<dbReference type="Gene3D" id="1.10.10.2320">
    <property type="match status" value="1"/>
</dbReference>
<reference evidence="19 20" key="1">
    <citation type="journal article" date="2018" name="Plant J.">
        <title>Genome sequences of Chlorella sorokiniana UTEX 1602 and Micractinium conductrix SAG 241.80: implications to maltose excretion by a green alga.</title>
        <authorList>
            <person name="Arriola M.B."/>
            <person name="Velmurugan N."/>
            <person name="Zhang Y."/>
            <person name="Plunkett M.H."/>
            <person name="Hondzo H."/>
            <person name="Barney B.M."/>
        </authorList>
    </citation>
    <scope>NUCLEOTIDE SEQUENCE [LARGE SCALE GENOMIC DNA]</scope>
    <source>
        <strain evidence="20">UTEX 1602</strain>
    </source>
</reference>
<dbReference type="GO" id="GO:0005829">
    <property type="term" value="C:cytosol"/>
    <property type="evidence" value="ECO:0007669"/>
    <property type="project" value="TreeGrafter"/>
</dbReference>
<evidence type="ECO:0000256" key="13">
    <source>
        <dbReference type="ARBA" id="ARBA00023146"/>
    </source>
</evidence>
<evidence type="ECO:0000259" key="18">
    <source>
        <dbReference type="PROSITE" id="PS50862"/>
    </source>
</evidence>
<proteinExistence type="inferred from homology"/>
<feature type="compositionally biased region" description="Low complexity" evidence="16">
    <location>
        <begin position="923"/>
        <end position="936"/>
    </location>
</feature>
<evidence type="ECO:0000256" key="16">
    <source>
        <dbReference type="SAM" id="MobiDB-lite"/>
    </source>
</evidence>
<feature type="compositionally biased region" description="Polar residues" evidence="16">
    <location>
        <begin position="972"/>
        <end position="982"/>
    </location>
</feature>
<dbReference type="SUPFAM" id="SSF48371">
    <property type="entry name" value="ARM repeat"/>
    <property type="match status" value="1"/>
</dbReference>
<dbReference type="EMBL" id="LHPG02000012">
    <property type="protein sequence ID" value="PRW44926.1"/>
    <property type="molecule type" value="Genomic_DNA"/>
</dbReference>
<feature type="compositionally biased region" description="Low complexity" evidence="16">
    <location>
        <begin position="954"/>
        <end position="969"/>
    </location>
</feature>
<evidence type="ECO:0000256" key="15">
    <source>
        <dbReference type="ARBA" id="ARBA00049255"/>
    </source>
</evidence>
<feature type="domain" description="GYF" evidence="17">
    <location>
        <begin position="776"/>
        <end position="833"/>
    </location>
</feature>
<dbReference type="SUPFAM" id="SSF55277">
    <property type="entry name" value="GYF domain"/>
    <property type="match status" value="1"/>
</dbReference>
<dbReference type="InterPro" id="IPR006195">
    <property type="entry name" value="aa-tRNA-synth_II"/>
</dbReference>
<dbReference type="Pfam" id="PF18553">
    <property type="entry name" value="PheRS_DBD3"/>
    <property type="match status" value="1"/>
</dbReference>
<comment type="cofactor">
    <cofactor evidence="1">
        <name>Mg(2+)</name>
        <dbReference type="ChEBI" id="CHEBI:18420"/>
    </cofactor>
</comment>
<dbReference type="Gene3D" id="3.30.930.10">
    <property type="entry name" value="Bira Bifunctional Protein, Domain 2"/>
    <property type="match status" value="1"/>
</dbReference>
<comment type="subunit">
    <text evidence="4">Tetramer of two alpha and two beta subunits.</text>
</comment>
<sequence length="1145" mass="121114">MADTAALETQLLAAIDAQGQLADSGEFAAAANVDHQVVVGLLKSLLASEMITTEDIDHFRYKLTAEAEGYLGVGSPEVQVFNAVPADGVTLADLKKQLGAAGDVGFKQAMQQKWVAIDKSGGEPKVMRKVEAVQDRVLDVLKAVAAGQESGASEAELAALKKRKLVAAESWKTYRVGKGPAFALQRKKAATELTAEMLQKGTWKEETFKEYNFNALGLLPAGGHLHPLLKVRTQFRKIFTQMGFEEMPTNNYVESSFWNFDALFQPQQHPARDAHDTFFLTKPAATPASNFPADYMQRVKETHQHGGYGSIGYGYAWATAEAEKNLLRTHTTAVSSRMLYRLAQEGFRPAKYFSIDRVFRNEAIDRTHLAEFHQIEGVVCDYGLTLSDLIGVLQEFFDRLGLSKLRFKPAFNPYTEPSMEIFSYSEQLGKWIEVGNSGMFRPEMLRPMGLPEGVNVIAWGLGLERPTMILYNIDNIRDLFGHKVSLSMSPSAPKEGPVGMARRLMQGLRADNAEQAAGLVASFDLTTPAAADGVAAEMYSTACSSADKADAVAALLAALLAADRNGNGRPLRRLLLTRCEKAFELTPPPGMSSAHRAKLGAVGFVTSLFRAGVVPAAVIKGCLSELLEPRPGRRPPPHDLECAHVLLAGAGQKLDGSSDDNRRAVDTYCRVLSSMLSQGVLKQQPELEGSLRSLLALRATGWQRPAVDAAADALASQLTLSELAASSAAPTAAPPAPAPMPAPQPAVQPAHAAPAAAAPTPVAAVPAPSSPAALMPDEWDYLAPGGVGVFGPFSMEQLHYWVAQGHLEAGVQVKPHSTASGWWDLHTAARCLATGQPLPVAALTPAPLAVPVPGSLPPAPGAPLPGPRPGPPPANLNGGSGAWVGHATPVQQMASFQQGEIQPHPSAPSVAPAPVQPQPTTQPPAAAFPPAQQAQHTEVPDAGGWAEVPARKVPAARAAPTAPLAVPRPGQQAGSGSLSRAYSNGAVSSAGSSPAGSLGRASSGGWSSAGGVKAGGGGAGSRKSKSVGYEDEKVWLVRTVRGHTSGPFTGAELLDMLNNETLAESSQVKKSDWKAYRPLEEVEDVILEMYSKKPPAATKPQPPAATAPPAGRRRPSDLENYGSGGRKSYAHSSPNNAGWQLRAGR</sequence>
<dbReference type="PANTHER" id="PTHR11538">
    <property type="entry name" value="PHENYLALANYL-TRNA SYNTHETASE"/>
    <property type="match status" value="1"/>
</dbReference>
<evidence type="ECO:0000256" key="5">
    <source>
        <dbReference type="ARBA" id="ARBA00012814"/>
    </source>
</evidence>
<evidence type="ECO:0000313" key="20">
    <source>
        <dbReference type="Proteomes" id="UP000239899"/>
    </source>
</evidence>
<comment type="similarity">
    <text evidence="3">Belongs to the class-II aminoacyl-tRNA synthetase family. Phe-tRNA synthetase alpha subunit type 2 subfamily.</text>
</comment>
<gene>
    <name evidence="19" type="ORF">C2E21_6378</name>
</gene>
<dbReference type="InterPro" id="IPR016024">
    <property type="entry name" value="ARM-type_fold"/>
</dbReference>
<feature type="region of interest" description="Disordered" evidence="16">
    <location>
        <begin position="729"/>
        <end position="754"/>
    </location>
</feature>
<keyword evidence="12" id="KW-0648">Protein biosynthesis</keyword>
<dbReference type="GO" id="GO:0005524">
    <property type="term" value="F:ATP binding"/>
    <property type="evidence" value="ECO:0007669"/>
    <property type="project" value="UniProtKB-KW"/>
</dbReference>
<keyword evidence="10" id="KW-0067">ATP-binding</keyword>
<dbReference type="GO" id="GO:0006432">
    <property type="term" value="P:phenylalanyl-tRNA aminoacylation"/>
    <property type="evidence" value="ECO:0007669"/>
    <property type="project" value="InterPro"/>
</dbReference>
<name>A0A2P6TKZ9_CHLSO</name>
<feature type="compositionally biased region" description="Pro residues" evidence="16">
    <location>
        <begin position="732"/>
        <end position="746"/>
    </location>
</feature>
<dbReference type="PANTHER" id="PTHR11538:SF40">
    <property type="entry name" value="PHENYLALANINE--TRNA LIGASE ALPHA SUBUNIT"/>
    <property type="match status" value="1"/>
</dbReference>
<evidence type="ECO:0000259" key="17">
    <source>
        <dbReference type="PROSITE" id="PS50829"/>
    </source>
</evidence>
<feature type="region of interest" description="Disordered" evidence="16">
    <location>
        <begin position="1090"/>
        <end position="1145"/>
    </location>
</feature>
<dbReference type="AlphaFoldDB" id="A0A2P6TKZ9"/>
<dbReference type="GO" id="GO:0000049">
    <property type="term" value="F:tRNA binding"/>
    <property type="evidence" value="ECO:0007669"/>
    <property type="project" value="InterPro"/>
</dbReference>
<dbReference type="GO" id="GO:0004826">
    <property type="term" value="F:phenylalanine-tRNA ligase activity"/>
    <property type="evidence" value="ECO:0007669"/>
    <property type="project" value="UniProtKB-EC"/>
</dbReference>
<dbReference type="OrthoDB" id="238316at2759"/>
<keyword evidence="8" id="KW-0479">Metal-binding</keyword>
<evidence type="ECO:0000256" key="3">
    <source>
        <dbReference type="ARBA" id="ARBA00006703"/>
    </source>
</evidence>
<keyword evidence="20" id="KW-1185">Reference proteome</keyword>
<evidence type="ECO:0000256" key="11">
    <source>
        <dbReference type="ARBA" id="ARBA00022842"/>
    </source>
</evidence>
<feature type="domain" description="Aminoacyl-transfer RNA synthetases class-II family profile" evidence="18">
    <location>
        <begin position="230"/>
        <end position="490"/>
    </location>
</feature>
<feature type="compositionally biased region" description="Pro residues" evidence="16">
    <location>
        <begin position="859"/>
        <end position="874"/>
    </location>
</feature>
<evidence type="ECO:0000256" key="10">
    <source>
        <dbReference type="ARBA" id="ARBA00022840"/>
    </source>
</evidence>
<keyword evidence="13" id="KW-0030">Aminoacyl-tRNA synthetase</keyword>
<keyword evidence="9" id="KW-0547">Nucleotide-binding</keyword>
<dbReference type="Pfam" id="PF01409">
    <property type="entry name" value="tRNA-synt_2d"/>
    <property type="match status" value="1"/>
</dbReference>
<evidence type="ECO:0000256" key="8">
    <source>
        <dbReference type="ARBA" id="ARBA00022723"/>
    </source>
</evidence>
<comment type="subcellular location">
    <subcellularLocation>
        <location evidence="2">Cytoplasm</location>
    </subcellularLocation>
</comment>
<protein>
    <recommendedName>
        <fullName evidence="5">phenylalanine--tRNA ligase</fullName>
        <ecNumber evidence="5">6.1.1.20</ecNumber>
    </recommendedName>
    <alternativeName>
        <fullName evidence="14">Phenylalanyl-tRNA synthetase alpha subunit</fullName>
    </alternativeName>
</protein>
<dbReference type="Pfam" id="PF18552">
    <property type="entry name" value="PheRS_DBD1"/>
    <property type="match status" value="1"/>
</dbReference>
<dbReference type="PROSITE" id="PS50829">
    <property type="entry name" value="GYF"/>
    <property type="match status" value="1"/>
</dbReference>
<accession>A0A2P6TKZ9</accession>
<dbReference type="SUPFAM" id="SSF55681">
    <property type="entry name" value="Class II aaRS and biotin synthetases"/>
    <property type="match status" value="1"/>
</dbReference>
<dbReference type="InterPro" id="IPR040725">
    <property type="entry name" value="PheRS_DBD3"/>
</dbReference>
<evidence type="ECO:0000256" key="14">
    <source>
        <dbReference type="ARBA" id="ARBA00030612"/>
    </source>
</evidence>
<dbReference type="Gene3D" id="3.30.1370.240">
    <property type="match status" value="1"/>
</dbReference>
<dbReference type="Gene3D" id="1.25.40.180">
    <property type="match status" value="1"/>
</dbReference>
<dbReference type="EC" id="6.1.1.20" evidence="5"/>
<evidence type="ECO:0000256" key="12">
    <source>
        <dbReference type="ARBA" id="ARBA00022917"/>
    </source>
</evidence>
<dbReference type="Pfam" id="PF02213">
    <property type="entry name" value="GYF"/>
    <property type="match status" value="1"/>
</dbReference>
<dbReference type="Proteomes" id="UP000239899">
    <property type="component" value="Unassembled WGS sequence"/>
</dbReference>
<dbReference type="PROSITE" id="PS50862">
    <property type="entry name" value="AA_TRNA_LIGASE_II"/>
    <property type="match status" value="1"/>
</dbReference>
<dbReference type="InterPro" id="IPR040724">
    <property type="entry name" value="PheRS_DBD1"/>
</dbReference>
<keyword evidence="7 19" id="KW-0436">Ligase</keyword>
<dbReference type="CDD" id="cd00496">
    <property type="entry name" value="PheRS_alpha_core"/>
    <property type="match status" value="1"/>
</dbReference>
<evidence type="ECO:0000256" key="2">
    <source>
        <dbReference type="ARBA" id="ARBA00004496"/>
    </source>
</evidence>
<feature type="region of interest" description="Disordered" evidence="16">
    <location>
        <begin position="954"/>
        <end position="1027"/>
    </location>
</feature>
<feature type="compositionally biased region" description="Low complexity" evidence="16">
    <location>
        <begin position="902"/>
        <end position="913"/>
    </location>
</feature>
<evidence type="ECO:0000256" key="7">
    <source>
        <dbReference type="ARBA" id="ARBA00022598"/>
    </source>
</evidence>
<dbReference type="GO" id="GO:0009328">
    <property type="term" value="C:phenylalanine-tRNA ligase complex"/>
    <property type="evidence" value="ECO:0007669"/>
    <property type="project" value="TreeGrafter"/>
</dbReference>
<dbReference type="STRING" id="3076.A0A2P6TKZ9"/>
<evidence type="ECO:0000256" key="4">
    <source>
        <dbReference type="ARBA" id="ARBA00011209"/>
    </source>
</evidence>
<organism evidence="19 20">
    <name type="scientific">Chlorella sorokiniana</name>
    <name type="common">Freshwater green alga</name>
    <dbReference type="NCBI Taxonomy" id="3076"/>
    <lineage>
        <taxon>Eukaryota</taxon>
        <taxon>Viridiplantae</taxon>
        <taxon>Chlorophyta</taxon>
        <taxon>core chlorophytes</taxon>
        <taxon>Trebouxiophyceae</taxon>
        <taxon>Chlorellales</taxon>
        <taxon>Chlorellaceae</taxon>
        <taxon>Chlorella clade</taxon>
        <taxon>Chlorella</taxon>
    </lineage>
</organism>
<dbReference type="Gene3D" id="1.10.10.2330">
    <property type="match status" value="1"/>
</dbReference>
<dbReference type="GO" id="GO:0046872">
    <property type="term" value="F:metal ion binding"/>
    <property type="evidence" value="ECO:0007669"/>
    <property type="project" value="UniProtKB-KW"/>
</dbReference>
<dbReference type="FunFam" id="3.30.930.10:FF:000033">
    <property type="entry name" value="Phenylalanine--tRNA ligase alpha subunit"/>
    <property type="match status" value="1"/>
</dbReference>
<feature type="region of interest" description="Disordered" evidence="16">
    <location>
        <begin position="859"/>
        <end position="939"/>
    </location>
</feature>
<evidence type="ECO:0000256" key="9">
    <source>
        <dbReference type="ARBA" id="ARBA00022741"/>
    </source>
</evidence>
<dbReference type="InterPro" id="IPR003169">
    <property type="entry name" value="GYF"/>
</dbReference>
<dbReference type="PRINTS" id="PR01217">
    <property type="entry name" value="PRICHEXTENSN"/>
</dbReference>
<dbReference type="NCBIfam" id="NF003210">
    <property type="entry name" value="PRK04172.1"/>
    <property type="match status" value="1"/>
</dbReference>
<comment type="caution">
    <text evidence="19">The sequence shown here is derived from an EMBL/GenBank/DDBJ whole genome shotgun (WGS) entry which is preliminary data.</text>
</comment>
<comment type="catalytic activity">
    <reaction evidence="15">
        <text>tRNA(Phe) + L-phenylalanine + ATP = L-phenylalanyl-tRNA(Phe) + AMP + diphosphate + H(+)</text>
        <dbReference type="Rhea" id="RHEA:19413"/>
        <dbReference type="Rhea" id="RHEA-COMP:9668"/>
        <dbReference type="Rhea" id="RHEA-COMP:9699"/>
        <dbReference type="ChEBI" id="CHEBI:15378"/>
        <dbReference type="ChEBI" id="CHEBI:30616"/>
        <dbReference type="ChEBI" id="CHEBI:33019"/>
        <dbReference type="ChEBI" id="CHEBI:58095"/>
        <dbReference type="ChEBI" id="CHEBI:78442"/>
        <dbReference type="ChEBI" id="CHEBI:78531"/>
        <dbReference type="ChEBI" id="CHEBI:456215"/>
        <dbReference type="EC" id="6.1.1.20"/>
    </reaction>
</comment>
<dbReference type="InterPro" id="IPR002319">
    <property type="entry name" value="Phenylalanyl-tRNA_Synthase"/>
</dbReference>
<keyword evidence="6" id="KW-0963">Cytoplasm</keyword>
<dbReference type="InterPro" id="IPR004529">
    <property type="entry name" value="Phe-tRNA-synth_IIc_asu"/>
</dbReference>
<feature type="compositionally biased region" description="Low complexity" evidence="16">
    <location>
        <begin position="985"/>
        <end position="1011"/>
    </location>
</feature>
<evidence type="ECO:0000256" key="6">
    <source>
        <dbReference type="ARBA" id="ARBA00022490"/>
    </source>
</evidence>
<evidence type="ECO:0000256" key="1">
    <source>
        <dbReference type="ARBA" id="ARBA00001946"/>
    </source>
</evidence>
<dbReference type="InterPro" id="IPR035445">
    <property type="entry name" value="GYF-like_dom_sf"/>
</dbReference>
<keyword evidence="11" id="KW-0460">Magnesium</keyword>
<feature type="compositionally biased region" description="Polar residues" evidence="16">
    <location>
        <begin position="889"/>
        <end position="900"/>
    </location>
</feature>